<dbReference type="Pfam" id="PF01809">
    <property type="entry name" value="YidD"/>
    <property type="match status" value="1"/>
</dbReference>
<dbReference type="GO" id="GO:0005886">
    <property type="term" value="C:plasma membrane"/>
    <property type="evidence" value="ECO:0007669"/>
    <property type="project" value="UniProtKB-SubCell"/>
</dbReference>
<evidence type="ECO:0000256" key="1">
    <source>
        <dbReference type="HAMAP-Rule" id="MF_00386"/>
    </source>
</evidence>
<comment type="caution">
    <text evidence="2">The sequence shown here is derived from an EMBL/GenBank/DDBJ whole genome shotgun (WGS) entry which is preliminary data.</text>
</comment>
<gene>
    <name evidence="2" type="ORF">A2799_00305</name>
</gene>
<accession>A0A1F7GL69</accession>
<dbReference type="Proteomes" id="UP000176850">
    <property type="component" value="Unassembled WGS sequence"/>
</dbReference>
<evidence type="ECO:0000313" key="3">
    <source>
        <dbReference type="Proteomes" id="UP000176850"/>
    </source>
</evidence>
<dbReference type="PANTHER" id="PTHR33383">
    <property type="entry name" value="MEMBRANE PROTEIN INSERTION EFFICIENCY FACTOR-RELATED"/>
    <property type="match status" value="1"/>
</dbReference>
<dbReference type="NCBIfam" id="TIGR00278">
    <property type="entry name" value="membrane protein insertion efficiency factor YidD"/>
    <property type="match status" value="1"/>
</dbReference>
<proteinExistence type="inferred from homology"/>
<dbReference type="PANTHER" id="PTHR33383:SF1">
    <property type="entry name" value="MEMBRANE PROTEIN INSERTION EFFICIENCY FACTOR-RELATED"/>
    <property type="match status" value="1"/>
</dbReference>
<evidence type="ECO:0000313" key="2">
    <source>
        <dbReference type="EMBL" id="OGK19564.1"/>
    </source>
</evidence>
<sequence>MKKPVLFAIKVYQRFHIFDNPISRMFFGANVCRFTPKCSDYSYQAIEKYGVIKGGKIALIRIARCNPRSPGGPDPVI</sequence>
<dbReference type="HAMAP" id="MF_00386">
    <property type="entry name" value="UPF0161_YidD"/>
    <property type="match status" value="1"/>
</dbReference>
<comment type="function">
    <text evidence="1">Could be involved in insertion of integral membrane proteins into the membrane.</text>
</comment>
<dbReference type="EMBL" id="MFZH01000009">
    <property type="protein sequence ID" value="OGK19564.1"/>
    <property type="molecule type" value="Genomic_DNA"/>
</dbReference>
<dbReference type="InterPro" id="IPR002696">
    <property type="entry name" value="Membr_insert_effic_factor_YidD"/>
</dbReference>
<dbReference type="AlphaFoldDB" id="A0A1F7GL69"/>
<reference evidence="2 3" key="1">
    <citation type="journal article" date="2016" name="Nat. Commun.">
        <title>Thousands of microbial genomes shed light on interconnected biogeochemical processes in an aquifer system.</title>
        <authorList>
            <person name="Anantharaman K."/>
            <person name="Brown C.T."/>
            <person name="Hug L.A."/>
            <person name="Sharon I."/>
            <person name="Castelle C.J."/>
            <person name="Probst A.J."/>
            <person name="Thomas B.C."/>
            <person name="Singh A."/>
            <person name="Wilkins M.J."/>
            <person name="Karaoz U."/>
            <person name="Brodie E.L."/>
            <person name="Williams K.H."/>
            <person name="Hubbard S.S."/>
            <person name="Banfield J.F."/>
        </authorList>
    </citation>
    <scope>NUCLEOTIDE SEQUENCE [LARGE SCALE GENOMIC DNA]</scope>
</reference>
<comment type="similarity">
    <text evidence="1">Belongs to the UPF0161 family.</text>
</comment>
<dbReference type="SMART" id="SM01234">
    <property type="entry name" value="Haemolytic"/>
    <property type="match status" value="1"/>
</dbReference>
<comment type="subcellular location">
    <subcellularLocation>
        <location evidence="1">Cell membrane</location>
        <topology evidence="1">Peripheral membrane protein</topology>
        <orientation evidence="1">Cytoplasmic side</orientation>
    </subcellularLocation>
</comment>
<keyword evidence="1" id="KW-0472">Membrane</keyword>
<protein>
    <recommendedName>
        <fullName evidence="1">Putative membrane protein insertion efficiency factor</fullName>
    </recommendedName>
</protein>
<name>A0A1F7GL69_9BACT</name>
<organism evidence="2 3">
    <name type="scientific">Candidatus Roizmanbacteria bacterium RIFCSPHIGHO2_01_FULL_39_24</name>
    <dbReference type="NCBI Taxonomy" id="1802032"/>
    <lineage>
        <taxon>Bacteria</taxon>
        <taxon>Candidatus Roizmaniibacteriota</taxon>
    </lineage>
</organism>
<keyword evidence="1" id="KW-1003">Cell membrane</keyword>